<proteinExistence type="predicted"/>
<protein>
    <submittedName>
        <fullName evidence="1">Uncharacterized protein</fullName>
    </submittedName>
</protein>
<gene>
    <name evidence="1" type="ORF">EZ449_03105</name>
</gene>
<keyword evidence="2" id="KW-1185">Reference proteome</keyword>
<sequence length="78" mass="8803">MNFPLYIYYELLIRLSAIDSELGEYLSTSQNQNVCILRTTNGTILVPTAILIKQFESPDLITTNELVELASGFKANYL</sequence>
<dbReference type="EMBL" id="SJSN01000002">
    <property type="protein sequence ID" value="TCD12029.1"/>
    <property type="molecule type" value="Genomic_DNA"/>
</dbReference>
<dbReference type="RefSeq" id="WP_131556509.1">
    <property type="nucleotide sequence ID" value="NZ_SJSN01000002.1"/>
</dbReference>
<dbReference type="AlphaFoldDB" id="A0A4R0P812"/>
<comment type="caution">
    <text evidence="1">The sequence shown here is derived from an EMBL/GenBank/DDBJ whole genome shotgun (WGS) entry which is preliminary data.</text>
</comment>
<evidence type="ECO:0000313" key="2">
    <source>
        <dbReference type="Proteomes" id="UP000291485"/>
    </source>
</evidence>
<dbReference type="Proteomes" id="UP000291485">
    <property type="component" value="Unassembled WGS sequence"/>
</dbReference>
<organism evidence="1 2">
    <name type="scientific">Pedobacter frigidisoli</name>
    <dbReference type="NCBI Taxonomy" id="2530455"/>
    <lineage>
        <taxon>Bacteria</taxon>
        <taxon>Pseudomonadati</taxon>
        <taxon>Bacteroidota</taxon>
        <taxon>Sphingobacteriia</taxon>
        <taxon>Sphingobacteriales</taxon>
        <taxon>Sphingobacteriaceae</taxon>
        <taxon>Pedobacter</taxon>
    </lineage>
</organism>
<evidence type="ECO:0000313" key="1">
    <source>
        <dbReference type="EMBL" id="TCD12029.1"/>
    </source>
</evidence>
<dbReference type="OrthoDB" id="770182at2"/>
<reference evidence="1 2" key="1">
    <citation type="submission" date="2019-02" db="EMBL/GenBank/DDBJ databases">
        <title>Pedobacter sp. RP-3-11 sp. nov., isolated from Arctic soil.</title>
        <authorList>
            <person name="Dahal R.H."/>
        </authorList>
    </citation>
    <scope>NUCLEOTIDE SEQUENCE [LARGE SCALE GENOMIC DNA]</scope>
    <source>
        <strain evidence="1 2">RP-3-11</strain>
    </source>
</reference>
<accession>A0A4R0P812</accession>
<name>A0A4R0P812_9SPHI</name>